<reference evidence="2" key="1">
    <citation type="submission" date="2020-05" db="EMBL/GenBank/DDBJ databases">
        <authorList>
            <person name="Chiriac C."/>
            <person name="Salcher M."/>
            <person name="Ghai R."/>
            <person name="Kavagutti S V."/>
        </authorList>
    </citation>
    <scope>NUCLEOTIDE SEQUENCE</scope>
</reference>
<organism evidence="2">
    <name type="scientific">uncultured Caudovirales phage</name>
    <dbReference type="NCBI Taxonomy" id="2100421"/>
    <lineage>
        <taxon>Viruses</taxon>
        <taxon>Duplodnaviria</taxon>
        <taxon>Heunggongvirae</taxon>
        <taxon>Uroviricota</taxon>
        <taxon>Caudoviricetes</taxon>
        <taxon>Peduoviridae</taxon>
        <taxon>Maltschvirus</taxon>
        <taxon>Maltschvirus maltsch</taxon>
    </lineage>
</organism>
<proteinExistence type="predicted"/>
<dbReference type="EMBL" id="LR796962">
    <property type="protein sequence ID" value="CAB4177961.1"/>
    <property type="molecule type" value="Genomic_DNA"/>
</dbReference>
<sequence>MTNELTSCCHTPYFADGVCTTCGNKCTPFTHDMGALVNERIDYYPDPIPEPIKPLPEYIEPKKTIRFKDNERFELSEDFNFQNHLDL</sequence>
<protein>
    <submittedName>
        <fullName evidence="2">Uncharacterized protein</fullName>
    </submittedName>
</protein>
<evidence type="ECO:0000313" key="1">
    <source>
        <dbReference type="EMBL" id="CAB4177961.1"/>
    </source>
</evidence>
<gene>
    <name evidence="1" type="ORF">UFOVP1015_22</name>
    <name evidence="2" type="ORF">UFOVP1551_3</name>
</gene>
<dbReference type="EMBL" id="LR798401">
    <property type="protein sequence ID" value="CAB5229184.1"/>
    <property type="molecule type" value="Genomic_DNA"/>
</dbReference>
<evidence type="ECO:0000313" key="2">
    <source>
        <dbReference type="EMBL" id="CAB5229184.1"/>
    </source>
</evidence>
<name>A0A6J7XDG4_9CAUD</name>
<accession>A0A6J7XDG4</accession>